<dbReference type="RefSeq" id="WP_412347715.1">
    <property type="nucleotide sequence ID" value="NZ_JBKWKS010000011.1"/>
</dbReference>
<reference evidence="1 2" key="1">
    <citation type="submission" date="2018-03" db="EMBL/GenBank/DDBJ databases">
        <title>The uncultured portion of the human microbiome is neutrally assembled.</title>
        <authorList>
            <person name="Jeraldo P."/>
            <person name="Boardman L."/>
            <person name="White B.A."/>
            <person name="Nelson H."/>
            <person name="Goldenfeld N."/>
            <person name="Chia N."/>
        </authorList>
    </citation>
    <scope>NUCLEOTIDE SEQUENCE [LARGE SCALE GENOMIC DNA]</scope>
    <source>
        <strain evidence="1">CIM:MAG 903</strain>
    </source>
</reference>
<dbReference type="EMBL" id="QAMZ01000052">
    <property type="protein sequence ID" value="PWL52064.1"/>
    <property type="molecule type" value="Genomic_DNA"/>
</dbReference>
<proteinExistence type="predicted"/>
<dbReference type="AlphaFoldDB" id="A0A316M1K1"/>
<organism evidence="1 2">
    <name type="scientific">Clostridium cadaveris</name>
    <dbReference type="NCBI Taxonomy" id="1529"/>
    <lineage>
        <taxon>Bacteria</taxon>
        <taxon>Bacillati</taxon>
        <taxon>Bacillota</taxon>
        <taxon>Clostridia</taxon>
        <taxon>Eubacteriales</taxon>
        <taxon>Clostridiaceae</taxon>
        <taxon>Clostridium</taxon>
    </lineage>
</organism>
<comment type="caution">
    <text evidence="1">The sequence shown here is derived from an EMBL/GenBank/DDBJ whole genome shotgun (WGS) entry which is preliminary data.</text>
</comment>
<name>A0A316M1K1_9CLOT</name>
<evidence type="ECO:0000313" key="2">
    <source>
        <dbReference type="Proteomes" id="UP000246114"/>
    </source>
</evidence>
<dbReference type="Proteomes" id="UP000246114">
    <property type="component" value="Unassembled WGS sequence"/>
</dbReference>
<accession>A0A316M1K1</accession>
<protein>
    <submittedName>
        <fullName evidence="1">Uncharacterized protein</fullName>
    </submittedName>
</protein>
<evidence type="ECO:0000313" key="1">
    <source>
        <dbReference type="EMBL" id="PWL52064.1"/>
    </source>
</evidence>
<sequence>MKIIKFTVEEAEICFCGLSYMFSNYESRKDYQSLLIDYKIKFSHDDLNFMSDLIASYSKDDDMLLNIEIMKNLKKINQYEDIFSYSSSKQGEIFFKTLIDKINGNIDHAADIPLWQFDDNKQAFLSYTNGNLRALINNDNKLIKYAWWNGSAWELISEENAFVIYGDFYKQCCIELEANCENLDPKAIQELNKKIAKWNNSKNSKEAMESLKRDRRYIIDMSKYNRPNHIICSNNGKIINLITGEIKNATRNDMVLFTSKNNLLDKETAIKFIDEKFKLYTYVLGID</sequence>
<gene>
    <name evidence="1" type="ORF">DBY38_12140</name>
</gene>